<dbReference type="EMBL" id="JANFQO010000015">
    <property type="protein sequence ID" value="MCQ4166226.1"/>
    <property type="molecule type" value="Genomic_DNA"/>
</dbReference>
<protein>
    <submittedName>
        <fullName evidence="2">Folate-binding protein</fullName>
    </submittedName>
</protein>
<dbReference type="PANTHER" id="PTHR22602">
    <property type="entry name" value="TRANSFERASE CAF17, MITOCHONDRIAL-RELATED"/>
    <property type="match status" value="1"/>
</dbReference>
<accession>A0ABT1QVD4</accession>
<dbReference type="PIRSF" id="PIRSF006487">
    <property type="entry name" value="GcvT"/>
    <property type="match status" value="1"/>
</dbReference>
<gene>
    <name evidence="2" type="ORF">NM961_16010</name>
</gene>
<organism evidence="2 3">
    <name type="scientific">Tahibacter harae</name>
    <dbReference type="NCBI Taxonomy" id="2963937"/>
    <lineage>
        <taxon>Bacteria</taxon>
        <taxon>Pseudomonadati</taxon>
        <taxon>Pseudomonadota</taxon>
        <taxon>Gammaproteobacteria</taxon>
        <taxon>Lysobacterales</taxon>
        <taxon>Rhodanobacteraceae</taxon>
        <taxon>Tahibacter</taxon>
    </lineage>
</organism>
<evidence type="ECO:0000256" key="1">
    <source>
        <dbReference type="ARBA" id="ARBA00022946"/>
    </source>
</evidence>
<keyword evidence="3" id="KW-1185">Reference proteome</keyword>
<proteinExistence type="predicted"/>
<evidence type="ECO:0000313" key="3">
    <source>
        <dbReference type="Proteomes" id="UP001165498"/>
    </source>
</evidence>
<sequence length="275" mass="29327">MTLSSPAELIELNGADAEKFAQAQFCNDVSGLAPGASQLSAWLNPQGRVRRMFHLLRAGEERYLLLLRGGTAAPVIAPLRMFVLRLKVQVAALDGWRWHELAPDEDAGESWALPLPGGTRRLLLQSPQAAAPGRIGAQETAARDIDAGLPWLPEAALEQALPSWLEFARLGAISHAKGCYPGQEIVARLHFRGGGDKRVLAVVEGTVEPGPDGLLRDPAGAEAGLLLQRVSRSDGGWRALAVVKREHAAPGSTLSTENGQACQVAAAPWQRAAEQ</sequence>
<name>A0ABT1QVD4_9GAMM</name>
<evidence type="ECO:0000313" key="2">
    <source>
        <dbReference type="EMBL" id="MCQ4166226.1"/>
    </source>
</evidence>
<reference evidence="2" key="1">
    <citation type="submission" date="2022-07" db="EMBL/GenBank/DDBJ databases">
        <title>Tahibacter sp., a new gammaproteobacterium isolated from the silt sample collected at pig farm.</title>
        <authorList>
            <person name="Chen H."/>
        </authorList>
    </citation>
    <scope>NUCLEOTIDE SEQUENCE</scope>
    <source>
        <strain evidence="2">P2K</strain>
    </source>
</reference>
<dbReference type="InterPro" id="IPR017703">
    <property type="entry name" value="YgfZ/GCV_T_CS"/>
</dbReference>
<dbReference type="PANTHER" id="PTHR22602:SF0">
    <property type="entry name" value="TRANSFERASE CAF17, MITOCHONDRIAL-RELATED"/>
    <property type="match status" value="1"/>
</dbReference>
<comment type="caution">
    <text evidence="2">The sequence shown here is derived from an EMBL/GenBank/DDBJ whole genome shotgun (WGS) entry which is preliminary data.</text>
</comment>
<keyword evidence="1" id="KW-0809">Transit peptide</keyword>
<dbReference type="InterPro" id="IPR027266">
    <property type="entry name" value="TrmE/GcvT-like"/>
</dbReference>
<dbReference type="Gene3D" id="3.30.1360.120">
    <property type="entry name" value="Probable tRNA modification gtpase trme, domain 1"/>
    <property type="match status" value="2"/>
</dbReference>
<dbReference type="NCBIfam" id="TIGR03317">
    <property type="entry name" value="ygfZ_signature"/>
    <property type="match status" value="1"/>
</dbReference>
<dbReference type="RefSeq" id="WP_255915418.1">
    <property type="nucleotide sequence ID" value="NZ_JANFQO010000015.1"/>
</dbReference>
<dbReference type="Proteomes" id="UP001165498">
    <property type="component" value="Unassembled WGS sequence"/>
</dbReference>
<dbReference type="SUPFAM" id="SSF103025">
    <property type="entry name" value="Folate-binding domain"/>
    <property type="match status" value="1"/>
</dbReference>
<dbReference type="InterPro" id="IPR045179">
    <property type="entry name" value="YgfZ/GcvT"/>
</dbReference>